<feature type="transmembrane region" description="Helical" evidence="2">
    <location>
        <begin position="20"/>
        <end position="39"/>
    </location>
</feature>
<organism evidence="4 5">
    <name type="scientific">Huso huso</name>
    <name type="common">Beluga</name>
    <name type="synonym">Acipenser huso</name>
    <dbReference type="NCBI Taxonomy" id="61971"/>
    <lineage>
        <taxon>Eukaryota</taxon>
        <taxon>Metazoa</taxon>
        <taxon>Chordata</taxon>
        <taxon>Craniata</taxon>
        <taxon>Vertebrata</taxon>
        <taxon>Euteleostomi</taxon>
        <taxon>Actinopterygii</taxon>
        <taxon>Chondrostei</taxon>
        <taxon>Acipenseriformes</taxon>
        <taxon>Acipenseridae</taxon>
        <taxon>Huso</taxon>
    </lineage>
</organism>
<dbReference type="InterPro" id="IPR035892">
    <property type="entry name" value="C2_domain_sf"/>
</dbReference>
<dbReference type="EMBL" id="JAHFZB010000008">
    <property type="protein sequence ID" value="KAK6486265.1"/>
    <property type="molecule type" value="Genomic_DNA"/>
</dbReference>
<feature type="region of interest" description="Disordered" evidence="1">
    <location>
        <begin position="561"/>
        <end position="597"/>
    </location>
</feature>
<dbReference type="Gene3D" id="2.60.40.150">
    <property type="entry name" value="C2 domain"/>
    <property type="match status" value="1"/>
</dbReference>
<dbReference type="PANTHER" id="PTHR21119">
    <property type="entry name" value="C2 DOMAIN-CONTAINING PROTEIN"/>
    <property type="match status" value="1"/>
</dbReference>
<evidence type="ECO:0000313" key="5">
    <source>
        <dbReference type="Proteomes" id="UP001369086"/>
    </source>
</evidence>
<dbReference type="InterPro" id="IPR040885">
    <property type="entry name" value="SMP_C2CD2L"/>
</dbReference>
<keyword evidence="2" id="KW-0812">Transmembrane</keyword>
<proteinExistence type="predicted"/>
<protein>
    <submittedName>
        <fullName evidence="4">C2 domain-containing protein 2</fullName>
    </submittedName>
</protein>
<feature type="domain" description="C2" evidence="3">
    <location>
        <begin position="258"/>
        <end position="373"/>
    </location>
</feature>
<feature type="compositionally biased region" description="Polar residues" evidence="1">
    <location>
        <begin position="461"/>
        <end position="472"/>
    </location>
</feature>
<gene>
    <name evidence="4" type="ORF">HHUSO_G9826</name>
</gene>
<dbReference type="Proteomes" id="UP001369086">
    <property type="component" value="Unassembled WGS sequence"/>
</dbReference>
<feature type="compositionally biased region" description="Low complexity" evidence="1">
    <location>
        <begin position="657"/>
        <end position="669"/>
    </location>
</feature>
<comment type="caution">
    <text evidence="4">The sequence shown here is derived from an EMBL/GenBank/DDBJ whole genome shotgun (WGS) entry which is preliminary data.</text>
</comment>
<feature type="compositionally biased region" description="Low complexity" evidence="1">
    <location>
        <begin position="561"/>
        <end position="575"/>
    </location>
</feature>
<keyword evidence="2" id="KW-0472">Membrane</keyword>
<feature type="region of interest" description="Disordered" evidence="1">
    <location>
        <begin position="614"/>
        <end position="681"/>
    </location>
</feature>
<evidence type="ECO:0000256" key="2">
    <source>
        <dbReference type="SAM" id="Phobius"/>
    </source>
</evidence>
<keyword evidence="5" id="KW-1185">Reference proteome</keyword>
<dbReference type="InterPro" id="IPR039934">
    <property type="entry name" value="C2CD2/C2CD2L"/>
</dbReference>
<evidence type="ECO:0000259" key="3">
    <source>
        <dbReference type="PROSITE" id="PS50004"/>
    </source>
</evidence>
<dbReference type="PROSITE" id="PS50004">
    <property type="entry name" value="C2"/>
    <property type="match status" value="1"/>
</dbReference>
<name>A0ABR0ZPD7_HUSHU</name>
<dbReference type="PANTHER" id="PTHR21119:SF7">
    <property type="entry name" value="C2 DOMAIN-CONTAINING PROTEIN 2"/>
    <property type="match status" value="1"/>
</dbReference>
<dbReference type="CDD" id="cd21682">
    <property type="entry name" value="SMP_C2CD2"/>
    <property type="match status" value="1"/>
</dbReference>
<dbReference type="SUPFAM" id="SSF49562">
    <property type="entry name" value="C2 domain (Calcium/lipid-binding domain, CaLB)"/>
    <property type="match status" value="1"/>
</dbReference>
<dbReference type="InterPro" id="IPR000008">
    <property type="entry name" value="C2_dom"/>
</dbReference>
<evidence type="ECO:0000313" key="4">
    <source>
        <dbReference type="EMBL" id="KAK6486265.1"/>
    </source>
</evidence>
<keyword evidence="2" id="KW-1133">Transmembrane helix</keyword>
<feature type="region of interest" description="Disordered" evidence="1">
    <location>
        <begin position="431"/>
        <end position="472"/>
    </location>
</feature>
<dbReference type="Pfam" id="PF18696">
    <property type="entry name" value="SMP_C2CD2L"/>
    <property type="match status" value="1"/>
</dbReference>
<accession>A0ABR0ZPD7</accession>
<dbReference type="Pfam" id="PF00168">
    <property type="entry name" value="C2"/>
    <property type="match status" value="1"/>
</dbReference>
<reference evidence="4 5" key="1">
    <citation type="submission" date="2021-05" db="EMBL/GenBank/DDBJ databases">
        <authorList>
            <person name="Zahm M."/>
            <person name="Klopp C."/>
            <person name="Cabau C."/>
            <person name="Kuhl H."/>
            <person name="Suciu R."/>
            <person name="Ciorpac M."/>
            <person name="Holostenco D."/>
            <person name="Gessner J."/>
            <person name="Wuertz S."/>
            <person name="Hohne C."/>
            <person name="Stock M."/>
            <person name="Gislard M."/>
            <person name="Lluch J."/>
            <person name="Milhes M."/>
            <person name="Lampietro C."/>
            <person name="Lopez Roques C."/>
            <person name="Donnadieu C."/>
            <person name="Du K."/>
            <person name="Schartl M."/>
            <person name="Guiguen Y."/>
        </authorList>
    </citation>
    <scope>NUCLEOTIDE SEQUENCE [LARGE SCALE GENOMIC DNA]</scope>
    <source>
        <strain evidence="4">Hh-F2</strain>
        <tissue evidence="4">Blood</tissue>
    </source>
</reference>
<sequence>MSLLESVLACLTPGDVDMQWFCLATLFAASIVTVLLYLLQCSFGIFRVWTPSRTCGAFPESEEADRLLSWALSLKNWKSQWQEAWFTSINKEAKRIGGPLQLTFQECRLQPAELAVSQVSSFRKVDEDKIVCCQVVGESVQFSLGVTRRTAAAATGLQKTYSIQISPFKLQARLQTRQAMLELRLHEAEQDIQVSWSLSRLEDWNLQLPEGNPDIAALRNTLEDIICSARPSVLLSTKPADGKEAKVSITMYNIGDDAAGITMYNTGDDAAGITMYNAAGITMYNTGDDAAGSIHPYFAIQLDDPPQQLSSPVIKNTTTPSWDQPVMLELSAKSKELKIQLLDEGKPPKSAMLGLVSVPLDLFKRHPSGLHTFALNSTDAARGSVSAEFTYLEPSELRSWQAPTPAPTKKVEMDRTVMPCGTVVTTVTAVKSKPGRSPSALSADSPMKIPSRLKLSERSVSDQTGPTGATVSKALSSSDTELLMLNGTDPVAEAAIRQLHESAKQRLRSPVKKSTIIISGVAKSPISQDDETALMRGYAAAMDASMTQEPLCAAPEAPPLELEIPEPQEGPSGSPARGGGAQRCPRPRHRDPVPTLTVRVRVWHRQEIQRRVLAQERQAVLPTPAPPEGPGHEPVTQRPGVPGAARGCGEGEEVCYPQPHHQQEAASQEQEQEQSERSHGGPQCMITVQIPVHAFTLPQCMITVQIPVHAFTLPQCMITVQIPVHAFTLPQCMITVQIPVHAFTLPQCMITVQIPVHAFTLPQCMITVQIPVHAFTLPQCMITVQIPVHAFTLPQCMITVQIPVHTFTLPQCMITHSHCPSA</sequence>
<evidence type="ECO:0000256" key="1">
    <source>
        <dbReference type="SAM" id="MobiDB-lite"/>
    </source>
</evidence>